<comment type="caution">
    <text evidence="2">The sequence shown here is derived from an EMBL/GenBank/DDBJ whole genome shotgun (WGS) entry which is preliminary data.</text>
</comment>
<sequence length="213" mass="23343">MAGRGGVRNVQPFENKGQGQPCVQEAEQKWDRSGQWQGQEQDTETFEGTGLGATCRALQLQLETYPSHRVLPSNVEGGFEGQRGERRGDRSSEGRGENDSWNMRNGPGLGAAPGLRSRYKCTELTGNAGGPDSSGRARLGASPSSSCWVDEAFPSVPCDRQRHSSHWKGLGWKYWGRTHSRTCSSAVSFPPRVPVPQNHRGLLSRGSYRAREA</sequence>
<evidence type="ECO:0000256" key="1">
    <source>
        <dbReference type="SAM" id="MobiDB-lite"/>
    </source>
</evidence>
<dbReference type="AlphaFoldDB" id="A0A833Z1V3"/>
<feature type="region of interest" description="Disordered" evidence="1">
    <location>
        <begin position="122"/>
        <end position="141"/>
    </location>
</feature>
<gene>
    <name evidence="2" type="ORF">HJG60_008669</name>
</gene>
<dbReference type="EMBL" id="JABVXQ010000012">
    <property type="protein sequence ID" value="KAF6084407.1"/>
    <property type="molecule type" value="Genomic_DNA"/>
</dbReference>
<evidence type="ECO:0000313" key="3">
    <source>
        <dbReference type="Proteomes" id="UP000664940"/>
    </source>
</evidence>
<proteinExistence type="predicted"/>
<accession>A0A833Z1V3</accession>
<feature type="compositionally biased region" description="Basic and acidic residues" evidence="1">
    <location>
        <begin position="82"/>
        <end position="98"/>
    </location>
</feature>
<name>A0A833Z1V3_9CHIR</name>
<feature type="region of interest" description="Disordered" evidence="1">
    <location>
        <begin position="1"/>
        <end position="48"/>
    </location>
</feature>
<evidence type="ECO:0000313" key="2">
    <source>
        <dbReference type="EMBL" id="KAF6084407.1"/>
    </source>
</evidence>
<feature type="region of interest" description="Disordered" evidence="1">
    <location>
        <begin position="66"/>
        <end position="117"/>
    </location>
</feature>
<feature type="region of interest" description="Disordered" evidence="1">
    <location>
        <begin position="192"/>
        <end position="213"/>
    </location>
</feature>
<dbReference type="Proteomes" id="UP000664940">
    <property type="component" value="Unassembled WGS sequence"/>
</dbReference>
<reference evidence="2 3" key="1">
    <citation type="journal article" date="2020" name="Nature">
        <title>Six reference-quality genomes reveal evolution of bat adaptations.</title>
        <authorList>
            <person name="Jebb D."/>
            <person name="Huang Z."/>
            <person name="Pippel M."/>
            <person name="Hughes G.M."/>
            <person name="Lavrichenko K."/>
            <person name="Devanna P."/>
            <person name="Winkler S."/>
            <person name="Jermiin L.S."/>
            <person name="Skirmuntt E.C."/>
            <person name="Katzourakis A."/>
            <person name="Burkitt-Gray L."/>
            <person name="Ray D.A."/>
            <person name="Sullivan K.A.M."/>
            <person name="Roscito J.G."/>
            <person name="Kirilenko B.M."/>
            <person name="Davalos L.M."/>
            <person name="Corthals A.P."/>
            <person name="Power M.L."/>
            <person name="Jones G."/>
            <person name="Ransome R.D."/>
            <person name="Dechmann D.K.N."/>
            <person name="Locatelli A.G."/>
            <person name="Puechmaille S.J."/>
            <person name="Fedrigo O."/>
            <person name="Jarvis E.D."/>
            <person name="Hiller M."/>
            <person name="Vernes S.C."/>
            <person name="Myers E.W."/>
            <person name="Teeling E.C."/>
        </authorList>
    </citation>
    <scope>NUCLEOTIDE SEQUENCE [LARGE SCALE GENOMIC DNA]</scope>
    <source>
        <strain evidence="2">Bat1K_MPI-CBG_1</strain>
    </source>
</reference>
<organism evidence="2 3">
    <name type="scientific">Phyllostomus discolor</name>
    <name type="common">pale spear-nosed bat</name>
    <dbReference type="NCBI Taxonomy" id="89673"/>
    <lineage>
        <taxon>Eukaryota</taxon>
        <taxon>Metazoa</taxon>
        <taxon>Chordata</taxon>
        <taxon>Craniata</taxon>
        <taxon>Vertebrata</taxon>
        <taxon>Euteleostomi</taxon>
        <taxon>Mammalia</taxon>
        <taxon>Eutheria</taxon>
        <taxon>Laurasiatheria</taxon>
        <taxon>Chiroptera</taxon>
        <taxon>Yangochiroptera</taxon>
        <taxon>Phyllostomidae</taxon>
        <taxon>Phyllostominae</taxon>
        <taxon>Phyllostomus</taxon>
    </lineage>
</organism>
<protein>
    <submittedName>
        <fullName evidence="2">Uncharacterized protein</fullName>
    </submittedName>
</protein>